<evidence type="ECO:0000256" key="12">
    <source>
        <dbReference type="ARBA" id="ARBA00031476"/>
    </source>
</evidence>
<sequence>MPIVPVRARGLTIEGADGRRYLDCLSGAGTLALGHNHPVVLEAIRKVLDSGAPLNALDLATPAKDAFLTELYRTLPPGLAERARVRFCGPAGSEAVQCAYAMVRAATGRTCLLAFTGSGRGTTGRALGGTSADPRSGDTREGRLSHRAVSHPAARPRRAGTRAVLRTRRQRSRPV</sequence>
<dbReference type="InterPro" id="IPR005814">
    <property type="entry name" value="Aminotrans_3"/>
</dbReference>
<evidence type="ECO:0000256" key="1">
    <source>
        <dbReference type="ARBA" id="ARBA00001933"/>
    </source>
</evidence>
<evidence type="ECO:0000256" key="4">
    <source>
        <dbReference type="ARBA" id="ARBA00008954"/>
    </source>
</evidence>
<feature type="region of interest" description="Disordered" evidence="14">
    <location>
        <begin position="123"/>
        <end position="175"/>
    </location>
</feature>
<keyword evidence="7" id="KW-0032">Aminotransferase</keyword>
<organism evidence="15 16">
    <name type="scientific">Streptomyces cahuitamycinicus</name>
    <dbReference type="NCBI Taxonomy" id="2070367"/>
    <lineage>
        <taxon>Bacteria</taxon>
        <taxon>Bacillati</taxon>
        <taxon>Actinomycetota</taxon>
        <taxon>Actinomycetes</taxon>
        <taxon>Kitasatosporales</taxon>
        <taxon>Streptomycetaceae</taxon>
        <taxon>Streptomyces</taxon>
    </lineage>
</organism>
<evidence type="ECO:0000313" key="15">
    <source>
        <dbReference type="EMBL" id="PNG17401.1"/>
    </source>
</evidence>
<comment type="caution">
    <text evidence="15">The sequence shown here is derived from an EMBL/GenBank/DDBJ whole genome shotgun (WGS) entry which is preliminary data.</text>
</comment>
<dbReference type="AlphaFoldDB" id="A0A2N8TEG0"/>
<feature type="non-terminal residue" evidence="15">
    <location>
        <position position="175"/>
    </location>
</feature>
<dbReference type="InterPro" id="IPR015421">
    <property type="entry name" value="PyrdxlP-dep_Trfase_major"/>
</dbReference>
<evidence type="ECO:0000256" key="14">
    <source>
        <dbReference type="SAM" id="MobiDB-lite"/>
    </source>
</evidence>
<evidence type="ECO:0000256" key="2">
    <source>
        <dbReference type="ARBA" id="ARBA00002189"/>
    </source>
</evidence>
<evidence type="ECO:0000256" key="7">
    <source>
        <dbReference type="ARBA" id="ARBA00022576"/>
    </source>
</evidence>
<comment type="catalytic activity">
    <reaction evidence="13">
        <text>L-2,4-diaminobutanoate + 2-oxoglutarate = L-aspartate 4-semialdehyde + L-glutamate</text>
        <dbReference type="Rhea" id="RHEA:11160"/>
        <dbReference type="ChEBI" id="CHEBI:16810"/>
        <dbReference type="ChEBI" id="CHEBI:29985"/>
        <dbReference type="ChEBI" id="CHEBI:58761"/>
        <dbReference type="ChEBI" id="CHEBI:537519"/>
        <dbReference type="EC" id="2.6.1.76"/>
    </reaction>
</comment>
<dbReference type="PANTHER" id="PTHR43552:SF1">
    <property type="entry name" value="DIAMINOBUTYRATE--2-OXOGLUTARATE AMINOTRANSFERASE"/>
    <property type="match status" value="1"/>
</dbReference>
<feature type="compositionally biased region" description="Low complexity" evidence="14">
    <location>
        <begin position="123"/>
        <end position="132"/>
    </location>
</feature>
<reference evidence="15 16" key="1">
    <citation type="submission" date="2018-01" db="EMBL/GenBank/DDBJ databases">
        <title>Draft genome sequence of Streptomyces sp. 13K301.</title>
        <authorList>
            <person name="Sahin N."/>
            <person name="Saygin H."/>
            <person name="Ay H."/>
        </authorList>
    </citation>
    <scope>NUCLEOTIDE SEQUENCE [LARGE SCALE GENOMIC DNA]</scope>
    <source>
        <strain evidence="15 16">13K301</strain>
    </source>
</reference>
<accession>A0A2N8TEG0</accession>
<keyword evidence="9" id="KW-0663">Pyridoxal phosphate</keyword>
<dbReference type="OrthoDB" id="9801052at2"/>
<keyword evidence="8" id="KW-0808">Transferase</keyword>
<dbReference type="Gene3D" id="3.40.640.10">
    <property type="entry name" value="Type I PLP-dependent aspartate aminotransferase-like (Major domain)"/>
    <property type="match status" value="1"/>
</dbReference>
<dbReference type="InterPro" id="IPR015424">
    <property type="entry name" value="PyrdxlP-dep_Trfase"/>
</dbReference>
<feature type="compositionally biased region" description="Basic residues" evidence="14">
    <location>
        <begin position="145"/>
        <end position="175"/>
    </location>
</feature>
<comment type="cofactor">
    <cofactor evidence="1">
        <name>pyridoxal 5'-phosphate</name>
        <dbReference type="ChEBI" id="CHEBI:597326"/>
    </cofactor>
</comment>
<dbReference type="EMBL" id="POUC01000463">
    <property type="protein sequence ID" value="PNG17401.1"/>
    <property type="molecule type" value="Genomic_DNA"/>
</dbReference>
<gene>
    <name evidence="15" type="ORF">C1J00_36720</name>
</gene>
<protein>
    <recommendedName>
        <fullName evidence="6">Diaminobutyrate--2-oxoglutarate transaminase</fullName>
        <ecNumber evidence="5">2.6.1.76</ecNumber>
    </recommendedName>
    <alternativeName>
        <fullName evidence="11">DABA aminotransferase</fullName>
    </alternativeName>
    <alternativeName>
        <fullName evidence="12">Diaminobutyrate--2-oxoglutarate aminotransferase</fullName>
    </alternativeName>
    <alternativeName>
        <fullName evidence="10">L-2,4-diaminobutyric acid transaminase</fullName>
    </alternativeName>
</protein>
<dbReference type="EC" id="2.6.1.76" evidence="5"/>
<evidence type="ECO:0000256" key="13">
    <source>
        <dbReference type="ARBA" id="ARBA00049111"/>
    </source>
</evidence>
<dbReference type="InterPro" id="IPR004637">
    <property type="entry name" value="Dat"/>
</dbReference>
<evidence type="ECO:0000256" key="5">
    <source>
        <dbReference type="ARBA" id="ARBA00013155"/>
    </source>
</evidence>
<evidence type="ECO:0000313" key="16">
    <source>
        <dbReference type="Proteomes" id="UP000235943"/>
    </source>
</evidence>
<name>A0A2N8TEG0_9ACTN</name>
<dbReference type="Pfam" id="PF00202">
    <property type="entry name" value="Aminotran_3"/>
    <property type="match status" value="1"/>
</dbReference>
<dbReference type="Gene3D" id="3.90.1150.10">
    <property type="entry name" value="Aspartate Aminotransferase, domain 1"/>
    <property type="match status" value="1"/>
</dbReference>
<dbReference type="GO" id="GO:0030170">
    <property type="term" value="F:pyridoxal phosphate binding"/>
    <property type="evidence" value="ECO:0007669"/>
    <property type="project" value="InterPro"/>
</dbReference>
<dbReference type="GO" id="GO:0045303">
    <property type="term" value="F:diaminobutyrate-2-oxoglutarate transaminase activity"/>
    <property type="evidence" value="ECO:0007669"/>
    <property type="project" value="UniProtKB-EC"/>
</dbReference>
<keyword evidence="16" id="KW-1185">Reference proteome</keyword>
<evidence type="ECO:0000256" key="8">
    <source>
        <dbReference type="ARBA" id="ARBA00022679"/>
    </source>
</evidence>
<comment type="similarity">
    <text evidence="4">Belongs to the class-III pyridoxal-phosphate-dependent aminotransferase family.</text>
</comment>
<evidence type="ECO:0000256" key="10">
    <source>
        <dbReference type="ARBA" id="ARBA00029744"/>
    </source>
</evidence>
<feature type="compositionally biased region" description="Basic and acidic residues" evidence="14">
    <location>
        <begin position="135"/>
        <end position="144"/>
    </location>
</feature>
<comment type="function">
    <text evidence="2">Catalyzes reversively the conversion of L-aspartate beta-semialdehyde (ASA) to L-2,4-diaminobutyrate (DABA) by transamination with L-glutamate.</text>
</comment>
<comment type="pathway">
    <text evidence="3">Amine and polyamine biosynthesis; ectoine biosynthesis; L-ectoine from L-aspartate 4-semialdehyde: step 1/3.</text>
</comment>
<proteinExistence type="inferred from homology"/>
<evidence type="ECO:0000256" key="6">
    <source>
        <dbReference type="ARBA" id="ARBA00014798"/>
    </source>
</evidence>
<dbReference type="PANTHER" id="PTHR43552">
    <property type="entry name" value="DIAMINOBUTYRATE--2-OXOGLUTARATE AMINOTRANSFERASE"/>
    <property type="match status" value="1"/>
</dbReference>
<dbReference type="SUPFAM" id="SSF53383">
    <property type="entry name" value="PLP-dependent transferases"/>
    <property type="match status" value="1"/>
</dbReference>
<evidence type="ECO:0000256" key="11">
    <source>
        <dbReference type="ARBA" id="ARBA00030665"/>
    </source>
</evidence>
<dbReference type="InterPro" id="IPR015422">
    <property type="entry name" value="PyrdxlP-dep_Trfase_small"/>
</dbReference>
<evidence type="ECO:0000256" key="9">
    <source>
        <dbReference type="ARBA" id="ARBA00022898"/>
    </source>
</evidence>
<dbReference type="Proteomes" id="UP000235943">
    <property type="component" value="Unassembled WGS sequence"/>
</dbReference>
<evidence type="ECO:0000256" key="3">
    <source>
        <dbReference type="ARBA" id="ARBA00004946"/>
    </source>
</evidence>